<feature type="transmembrane region" description="Helical" evidence="2">
    <location>
        <begin position="59"/>
        <end position="78"/>
    </location>
</feature>
<dbReference type="AlphaFoldDB" id="A0AAJ3VE47"/>
<keyword evidence="2" id="KW-0812">Transmembrane</keyword>
<evidence type="ECO:0000313" key="3">
    <source>
        <dbReference type="EMBL" id="PJI20172.1"/>
    </source>
</evidence>
<keyword evidence="2" id="KW-0472">Membrane</keyword>
<evidence type="ECO:0008006" key="5">
    <source>
        <dbReference type="Google" id="ProtNLM"/>
    </source>
</evidence>
<evidence type="ECO:0000256" key="1">
    <source>
        <dbReference type="SAM" id="Coils"/>
    </source>
</evidence>
<dbReference type="EMBL" id="PENF01000001">
    <property type="protein sequence ID" value="PJI20172.1"/>
    <property type="molecule type" value="Genomic_DNA"/>
</dbReference>
<dbReference type="RefSeq" id="WP_099983914.1">
    <property type="nucleotide sequence ID" value="NZ_CP024697.1"/>
</dbReference>
<proteinExistence type="predicted"/>
<sequence length="419" mass="44689">MSYFIHEGVNAICTFQISPSPQKFVATRSYSVLSKDTDKAWLTEADRNIDVPFICKSPVNAFASFLALGAGILVGAALFALGPIGWGIAIACATVAFVIAAHEAKEIKHKCSGMLLAGEWAIKHWTVKLDGKQVVVHSSLLTCKAGGVLTPIISDTIAAEYARSIAATNIGEVTLNSIVSFIAGVGAVASVAGSGILSGIKTLAGGYIKGTLFIQLGTWAEREAIRKTGESITSGNYNEVYSEINNADKNIIIKCPDNPSDVSDQLDVRGMVEATANVKEANKQSTNAKNNLARLEKISIQKTMTDGHKNTWFTNEAKADFNALKESNPELFKNGDQKIGGTLGTSKLEIVKNNAEQEVVKTTRESTMANNKAIVSKIGVAAFWLPFVSTLFSESTRYQLACAIVEDATGTTTLKGTEI</sequence>
<reference evidence="3 4" key="1">
    <citation type="submission" date="2017-11" db="EMBL/GenBank/DDBJ databases">
        <title>Genome sequencing of Prevotella intermedia KCOM 2698.</title>
        <authorList>
            <person name="Kook J.-K."/>
            <person name="Park S.-N."/>
            <person name="Lim Y.K."/>
        </authorList>
    </citation>
    <scope>NUCLEOTIDE SEQUENCE [LARGE SCALE GENOMIC DNA]</scope>
    <source>
        <strain evidence="3 4">KCOM 2698</strain>
    </source>
</reference>
<accession>A0AAJ3VE47</accession>
<evidence type="ECO:0000313" key="4">
    <source>
        <dbReference type="Proteomes" id="UP000229102"/>
    </source>
</evidence>
<organism evidence="3 4">
    <name type="scientific">Prevotella intermedia</name>
    <dbReference type="NCBI Taxonomy" id="28131"/>
    <lineage>
        <taxon>Bacteria</taxon>
        <taxon>Pseudomonadati</taxon>
        <taxon>Bacteroidota</taxon>
        <taxon>Bacteroidia</taxon>
        <taxon>Bacteroidales</taxon>
        <taxon>Prevotellaceae</taxon>
        <taxon>Prevotella</taxon>
    </lineage>
</organism>
<feature type="transmembrane region" description="Helical" evidence="2">
    <location>
        <begin position="84"/>
        <end position="101"/>
    </location>
</feature>
<protein>
    <recommendedName>
        <fullName evidence="5">DUF4280 domain-containing protein</fullName>
    </recommendedName>
</protein>
<name>A0AAJ3VE47_PREIN</name>
<keyword evidence="2" id="KW-1133">Transmembrane helix</keyword>
<comment type="caution">
    <text evidence="3">The sequence shown here is derived from an EMBL/GenBank/DDBJ whole genome shotgun (WGS) entry which is preliminary data.</text>
</comment>
<keyword evidence="1" id="KW-0175">Coiled coil</keyword>
<feature type="coiled-coil region" evidence="1">
    <location>
        <begin position="271"/>
        <end position="298"/>
    </location>
</feature>
<dbReference type="Proteomes" id="UP000229102">
    <property type="component" value="Unassembled WGS sequence"/>
</dbReference>
<gene>
    <name evidence="3" type="ORF">CTM53_04700</name>
</gene>
<evidence type="ECO:0000256" key="2">
    <source>
        <dbReference type="SAM" id="Phobius"/>
    </source>
</evidence>